<sequence length="402" mass="42903">MMRSPSLARQTRHTRHTRRPRHSRLSFSWLAVPLAIGASVAHAQSNVTLYGSIDASINYVSNQGGAHSFQAQNGMINGSRWGMKGTEDLGGGTSAVFQLENGFNLFTGKLGQGSREFGRQAWVGLKDNRLGSLTLGRQYDPTIWYLAVHTGGFTGGTAFAHPFDNDNMGNSFRIDNSVMYTSPSWSGLSMRTMYAFSNQAGAAAANRAYSAGLGYENGPLSLGAAFIVINNAGANAGGAVDGSSGSGDSTFIAAKQSVFGIGGSYVWGNGTYGATWTRTVISDGSSVNLFGYRPMGNASLRMDNFDVNVTYNATANITLIGSYAFTMGRYENATASASPKWHQVNLQAAYYFSKRTDVYIDAVYQHVIGGTGTPFANAILCGYAQSATPTQIVVGLGMRHRF</sequence>
<dbReference type="PANTHER" id="PTHR34501:SF9">
    <property type="entry name" value="MAJOR OUTER MEMBRANE PROTEIN P.IA"/>
    <property type="match status" value="1"/>
</dbReference>
<feature type="domain" description="Porin" evidence="13">
    <location>
        <begin position="34"/>
        <end position="365"/>
    </location>
</feature>
<evidence type="ECO:0000256" key="7">
    <source>
        <dbReference type="ARBA" id="ARBA00023065"/>
    </source>
</evidence>
<dbReference type="GO" id="GO:0046930">
    <property type="term" value="C:pore complex"/>
    <property type="evidence" value="ECO:0007669"/>
    <property type="project" value="UniProtKB-KW"/>
</dbReference>
<keyword evidence="7" id="KW-0406">Ion transport</keyword>
<dbReference type="GO" id="GO:0015288">
    <property type="term" value="F:porin activity"/>
    <property type="evidence" value="ECO:0007669"/>
    <property type="project" value="UniProtKB-KW"/>
</dbReference>
<dbReference type="InterPro" id="IPR050298">
    <property type="entry name" value="Gram-neg_bact_OMP"/>
</dbReference>
<dbReference type="Pfam" id="PF13609">
    <property type="entry name" value="Porin_4"/>
    <property type="match status" value="1"/>
</dbReference>
<gene>
    <name evidence="14" type="ORF">NCTC13160_02386</name>
</gene>
<evidence type="ECO:0000256" key="12">
    <source>
        <dbReference type="SAM" id="SignalP"/>
    </source>
</evidence>
<evidence type="ECO:0000256" key="8">
    <source>
        <dbReference type="ARBA" id="ARBA00023114"/>
    </source>
</evidence>
<dbReference type="InterPro" id="IPR002299">
    <property type="entry name" value="Porin_Neis"/>
</dbReference>
<comment type="subcellular location">
    <subcellularLocation>
        <location evidence="1">Cell outer membrane</location>
        <topology evidence="1">Multi-pass membrane protein</topology>
    </subcellularLocation>
</comment>
<evidence type="ECO:0000256" key="1">
    <source>
        <dbReference type="ARBA" id="ARBA00004571"/>
    </source>
</evidence>
<dbReference type="Proteomes" id="UP000254573">
    <property type="component" value="Unassembled WGS sequence"/>
</dbReference>
<dbReference type="PRINTS" id="PR00184">
    <property type="entry name" value="NEISSPPORIN"/>
</dbReference>
<evidence type="ECO:0000313" key="14">
    <source>
        <dbReference type="EMBL" id="SUA78174.1"/>
    </source>
</evidence>
<name>A0A378YM31_9BURK</name>
<feature type="region of interest" description="Disordered" evidence="11">
    <location>
        <begin position="1"/>
        <end position="22"/>
    </location>
</feature>
<dbReference type="STRING" id="93220.A6P55_09435"/>
<proteinExistence type="predicted"/>
<dbReference type="AlphaFoldDB" id="A0A378YM31"/>
<keyword evidence="4" id="KW-1134">Transmembrane beta strand</keyword>
<evidence type="ECO:0000313" key="15">
    <source>
        <dbReference type="Proteomes" id="UP000254573"/>
    </source>
</evidence>
<protein>
    <submittedName>
        <fullName evidence="14">Outer membrane porin protein BP0840</fullName>
    </submittedName>
</protein>
<evidence type="ECO:0000256" key="3">
    <source>
        <dbReference type="ARBA" id="ARBA00022448"/>
    </source>
</evidence>
<evidence type="ECO:0000256" key="4">
    <source>
        <dbReference type="ARBA" id="ARBA00022452"/>
    </source>
</evidence>
<evidence type="ECO:0000256" key="5">
    <source>
        <dbReference type="ARBA" id="ARBA00022692"/>
    </source>
</evidence>
<dbReference type="RefSeq" id="WP_255315190.1">
    <property type="nucleotide sequence ID" value="NZ_UGSG01000001.1"/>
</dbReference>
<dbReference type="InterPro" id="IPR033900">
    <property type="entry name" value="Gram_neg_porin_domain"/>
</dbReference>
<evidence type="ECO:0000256" key="6">
    <source>
        <dbReference type="ARBA" id="ARBA00022729"/>
    </source>
</evidence>
<evidence type="ECO:0000256" key="10">
    <source>
        <dbReference type="ARBA" id="ARBA00023237"/>
    </source>
</evidence>
<dbReference type="GO" id="GO:0034220">
    <property type="term" value="P:monoatomic ion transmembrane transport"/>
    <property type="evidence" value="ECO:0007669"/>
    <property type="project" value="InterPro"/>
</dbReference>
<dbReference type="PANTHER" id="PTHR34501">
    <property type="entry name" value="PROTEIN YDDL-RELATED"/>
    <property type="match status" value="1"/>
</dbReference>
<dbReference type="PRINTS" id="PR00182">
    <property type="entry name" value="ECOLNEIPORIN"/>
</dbReference>
<feature type="signal peptide" evidence="12">
    <location>
        <begin position="1"/>
        <end position="43"/>
    </location>
</feature>
<feature type="compositionally biased region" description="Basic residues" evidence="11">
    <location>
        <begin position="10"/>
        <end position="22"/>
    </location>
</feature>
<keyword evidence="6 12" id="KW-0732">Signal</keyword>
<accession>A0A378YM31</accession>
<evidence type="ECO:0000256" key="2">
    <source>
        <dbReference type="ARBA" id="ARBA00011233"/>
    </source>
</evidence>
<evidence type="ECO:0000256" key="11">
    <source>
        <dbReference type="SAM" id="MobiDB-lite"/>
    </source>
</evidence>
<comment type="subunit">
    <text evidence="2">Homotrimer.</text>
</comment>
<dbReference type="CDD" id="cd00342">
    <property type="entry name" value="gram_neg_porins"/>
    <property type="match status" value="1"/>
</dbReference>
<dbReference type="EMBL" id="UGSG01000001">
    <property type="protein sequence ID" value="SUA78174.1"/>
    <property type="molecule type" value="Genomic_DNA"/>
</dbReference>
<organism evidence="14 15">
    <name type="scientific">Pandoraea pnomenusa</name>
    <dbReference type="NCBI Taxonomy" id="93220"/>
    <lineage>
        <taxon>Bacteria</taxon>
        <taxon>Pseudomonadati</taxon>
        <taxon>Pseudomonadota</taxon>
        <taxon>Betaproteobacteria</taxon>
        <taxon>Burkholderiales</taxon>
        <taxon>Burkholderiaceae</taxon>
        <taxon>Pandoraea</taxon>
    </lineage>
</organism>
<keyword evidence="5" id="KW-0812">Transmembrane</keyword>
<dbReference type="InterPro" id="IPR023614">
    <property type="entry name" value="Porin_dom_sf"/>
</dbReference>
<dbReference type="InterPro" id="IPR001702">
    <property type="entry name" value="Porin_Gram-ve"/>
</dbReference>
<evidence type="ECO:0000259" key="13">
    <source>
        <dbReference type="Pfam" id="PF13609"/>
    </source>
</evidence>
<dbReference type="SUPFAM" id="SSF56935">
    <property type="entry name" value="Porins"/>
    <property type="match status" value="1"/>
</dbReference>
<dbReference type="GO" id="GO:0009279">
    <property type="term" value="C:cell outer membrane"/>
    <property type="evidence" value="ECO:0007669"/>
    <property type="project" value="UniProtKB-SubCell"/>
</dbReference>
<keyword evidence="9" id="KW-0472">Membrane</keyword>
<keyword evidence="8" id="KW-0626">Porin</keyword>
<keyword evidence="10" id="KW-0998">Cell outer membrane</keyword>
<keyword evidence="3" id="KW-0813">Transport</keyword>
<feature type="chain" id="PRO_5016573454" evidence="12">
    <location>
        <begin position="44"/>
        <end position="402"/>
    </location>
</feature>
<reference evidence="14 15" key="1">
    <citation type="submission" date="2018-06" db="EMBL/GenBank/DDBJ databases">
        <authorList>
            <consortium name="Pathogen Informatics"/>
            <person name="Doyle S."/>
        </authorList>
    </citation>
    <scope>NUCLEOTIDE SEQUENCE [LARGE SCALE GENOMIC DNA]</scope>
    <source>
        <strain evidence="14 15">NCTC13160</strain>
    </source>
</reference>
<dbReference type="Gene3D" id="2.40.160.10">
    <property type="entry name" value="Porin"/>
    <property type="match status" value="1"/>
</dbReference>
<evidence type="ECO:0000256" key="9">
    <source>
        <dbReference type="ARBA" id="ARBA00023136"/>
    </source>
</evidence>